<feature type="region of interest" description="Disordered" evidence="1">
    <location>
        <begin position="51"/>
        <end position="109"/>
    </location>
</feature>
<evidence type="ECO:0000313" key="3">
    <source>
        <dbReference type="Proteomes" id="UP000325577"/>
    </source>
</evidence>
<feature type="region of interest" description="Disordered" evidence="1">
    <location>
        <begin position="1"/>
        <end position="22"/>
    </location>
</feature>
<evidence type="ECO:0000256" key="1">
    <source>
        <dbReference type="SAM" id="MobiDB-lite"/>
    </source>
</evidence>
<dbReference type="InterPro" id="IPR011990">
    <property type="entry name" value="TPR-like_helical_dom_sf"/>
</dbReference>
<dbReference type="SUPFAM" id="SSF48452">
    <property type="entry name" value="TPR-like"/>
    <property type="match status" value="1"/>
</dbReference>
<dbReference type="OrthoDB" id="1872379at2759"/>
<feature type="compositionally biased region" description="Low complexity" evidence="1">
    <location>
        <begin position="9"/>
        <end position="22"/>
    </location>
</feature>
<dbReference type="Gene3D" id="1.25.40.10">
    <property type="entry name" value="Tetratricopeptide repeat domain"/>
    <property type="match status" value="1"/>
</dbReference>
<feature type="region of interest" description="Disordered" evidence="1">
    <location>
        <begin position="130"/>
        <end position="168"/>
    </location>
</feature>
<keyword evidence="3" id="KW-1185">Reference proteome</keyword>
<dbReference type="AlphaFoldDB" id="A0A5J5AB03"/>
<feature type="compositionally biased region" description="Low complexity" evidence="1">
    <location>
        <begin position="78"/>
        <end position="92"/>
    </location>
</feature>
<organism evidence="2 3">
    <name type="scientific">Nyssa sinensis</name>
    <dbReference type="NCBI Taxonomy" id="561372"/>
    <lineage>
        <taxon>Eukaryota</taxon>
        <taxon>Viridiplantae</taxon>
        <taxon>Streptophyta</taxon>
        <taxon>Embryophyta</taxon>
        <taxon>Tracheophyta</taxon>
        <taxon>Spermatophyta</taxon>
        <taxon>Magnoliopsida</taxon>
        <taxon>eudicotyledons</taxon>
        <taxon>Gunneridae</taxon>
        <taxon>Pentapetalae</taxon>
        <taxon>asterids</taxon>
        <taxon>Cornales</taxon>
        <taxon>Nyssaceae</taxon>
        <taxon>Nyssa</taxon>
    </lineage>
</organism>
<dbReference type="PANTHER" id="PTHR47697">
    <property type="entry name" value="OS03G0340700 PROTEIN"/>
    <property type="match status" value="1"/>
</dbReference>
<reference evidence="2 3" key="1">
    <citation type="submission" date="2019-09" db="EMBL/GenBank/DDBJ databases">
        <title>A chromosome-level genome assembly of the Chinese tupelo Nyssa sinensis.</title>
        <authorList>
            <person name="Yang X."/>
            <person name="Kang M."/>
            <person name="Yang Y."/>
            <person name="Xiong H."/>
            <person name="Wang M."/>
            <person name="Zhang Z."/>
            <person name="Wang Z."/>
            <person name="Wu H."/>
            <person name="Ma T."/>
            <person name="Liu J."/>
            <person name="Xi Z."/>
        </authorList>
    </citation>
    <scope>NUCLEOTIDE SEQUENCE [LARGE SCALE GENOMIC DNA]</scope>
    <source>
        <strain evidence="2">J267</strain>
        <tissue evidence="2">Leaf</tissue>
    </source>
</reference>
<feature type="region of interest" description="Disordered" evidence="1">
    <location>
        <begin position="216"/>
        <end position="274"/>
    </location>
</feature>
<feature type="compositionally biased region" description="Polar residues" evidence="1">
    <location>
        <begin position="148"/>
        <end position="168"/>
    </location>
</feature>
<dbReference type="SMART" id="SM00028">
    <property type="entry name" value="TPR"/>
    <property type="match status" value="3"/>
</dbReference>
<dbReference type="Pfam" id="PF13181">
    <property type="entry name" value="TPR_8"/>
    <property type="match status" value="1"/>
</dbReference>
<dbReference type="EMBL" id="CM018045">
    <property type="protein sequence ID" value="KAA8527424.1"/>
    <property type="molecule type" value="Genomic_DNA"/>
</dbReference>
<gene>
    <name evidence="2" type="ORF">F0562_034861</name>
</gene>
<sequence length="386" mass="40048">MVGDIFGKSWGSSAPSSTTSSIGIVNKNPNLFGDLVSSALGQNRGNTNVPLKNATLASTPASNKSAYSTGNLADSLPKASNSSNVNSVKSANLGVQSKQSGDGGGLSSNKDPFGSLVDFGSKPAVNLNSVCKSSNKPNSGDDAFGDFQNASKSSTPTSTSNAFPANKNNTIGSNYGAYSKIDDFGIPTSDNHTPARSSGVDAFDVLFSSSSVSVGAAPKGSEGLESQQFSETEDWGLDSEPGGNDTGGTTELDGLPPPPAGVSASAAKNKGMDNQKQGQYADAIKWLSWAVILLEKAGDDAATMEVLSCRASCYKEVGEYKKAVADCTKVLEYDSTSVAALVQRALLYESTEKYKLGAEDLRTVMKLDPGNRVARSTIHRLTKMAN</sequence>
<dbReference type="Proteomes" id="UP000325577">
    <property type="component" value="Linkage Group LG21"/>
</dbReference>
<name>A0A5J5AB03_9ASTE</name>
<dbReference type="PANTHER" id="PTHR47697:SF1">
    <property type="entry name" value="OS03G0340700 PROTEIN"/>
    <property type="match status" value="1"/>
</dbReference>
<evidence type="ECO:0000313" key="2">
    <source>
        <dbReference type="EMBL" id="KAA8527424.1"/>
    </source>
</evidence>
<feature type="compositionally biased region" description="Polar residues" evidence="1">
    <location>
        <begin position="51"/>
        <end position="72"/>
    </location>
</feature>
<dbReference type="InterPro" id="IPR019734">
    <property type="entry name" value="TPR_rpt"/>
</dbReference>
<proteinExistence type="predicted"/>
<protein>
    <submittedName>
        <fullName evidence="2">Uncharacterized protein</fullName>
    </submittedName>
</protein>
<accession>A0A5J5AB03</accession>